<reference evidence="2" key="2">
    <citation type="journal article" date="2020" name="Microorganisms">
        <title>Osmotic Adaptation and Compatible Solute Biosynthesis of Phototrophic Bacteria as Revealed from Genome Analyses.</title>
        <authorList>
            <person name="Imhoff J.F."/>
            <person name="Rahn T."/>
            <person name="Kunzel S."/>
            <person name="Keller A."/>
            <person name="Neulinger S.C."/>
        </authorList>
    </citation>
    <scope>NUCLEOTIDE SEQUENCE</scope>
    <source>
        <strain evidence="2">LMG 28126</strain>
    </source>
</reference>
<feature type="region of interest" description="Disordered" evidence="1">
    <location>
        <begin position="70"/>
        <end position="94"/>
    </location>
</feature>
<evidence type="ECO:0000313" key="3">
    <source>
        <dbReference type="Proteomes" id="UP000706333"/>
    </source>
</evidence>
<name>A0A934TKQ4_9RHOB</name>
<keyword evidence="3" id="KW-1185">Reference proteome</keyword>
<dbReference type="InterPro" id="IPR010982">
    <property type="entry name" value="Lambda_DNA-bd_dom_sf"/>
</dbReference>
<dbReference type="GO" id="GO:0003677">
    <property type="term" value="F:DNA binding"/>
    <property type="evidence" value="ECO:0007669"/>
    <property type="project" value="InterPro"/>
</dbReference>
<protein>
    <recommendedName>
        <fullName evidence="4">Helix-turn-helix domain-containing protein</fullName>
    </recommendedName>
</protein>
<evidence type="ECO:0008006" key="4">
    <source>
        <dbReference type="Google" id="ProtNLM"/>
    </source>
</evidence>
<proteinExistence type="predicted"/>
<dbReference type="Proteomes" id="UP000706333">
    <property type="component" value="Unassembled WGS sequence"/>
</dbReference>
<evidence type="ECO:0000313" key="2">
    <source>
        <dbReference type="EMBL" id="MBK5927339.1"/>
    </source>
</evidence>
<comment type="caution">
    <text evidence="2">The sequence shown here is derived from an EMBL/GenBank/DDBJ whole genome shotgun (WGS) entry which is preliminary data.</text>
</comment>
<evidence type="ECO:0000256" key="1">
    <source>
        <dbReference type="SAM" id="MobiDB-lite"/>
    </source>
</evidence>
<gene>
    <name evidence="2" type="ORF">CCR87_08370</name>
</gene>
<reference evidence="2" key="1">
    <citation type="submission" date="2017-05" db="EMBL/GenBank/DDBJ databases">
        <authorList>
            <person name="Imhoff J.F."/>
            <person name="Rahn T."/>
            <person name="Kuenzel S."/>
            <person name="Neulinger S.C."/>
        </authorList>
    </citation>
    <scope>NUCLEOTIDE SEQUENCE</scope>
    <source>
        <strain evidence="2">LMG 28126</strain>
    </source>
</reference>
<organism evidence="2 3">
    <name type="scientific">Rhodobaculum claviforme</name>
    <dbReference type="NCBI Taxonomy" id="1549854"/>
    <lineage>
        <taxon>Bacteria</taxon>
        <taxon>Pseudomonadati</taxon>
        <taxon>Pseudomonadota</taxon>
        <taxon>Alphaproteobacteria</taxon>
        <taxon>Rhodobacterales</taxon>
        <taxon>Paracoccaceae</taxon>
        <taxon>Rhodobaculum</taxon>
    </lineage>
</organism>
<dbReference type="Gene3D" id="1.10.260.40">
    <property type="entry name" value="lambda repressor-like DNA-binding domains"/>
    <property type="match status" value="1"/>
</dbReference>
<dbReference type="SUPFAM" id="SSF47413">
    <property type="entry name" value="lambda repressor-like DNA-binding domains"/>
    <property type="match status" value="1"/>
</dbReference>
<sequence length="94" mass="10427">MTQPKPISRNQLRAARALLDLTQATVCERLDMPVITLRRIEGRPDHKGLVSDHSLRQLRKFYEAQGVQFLDQGDGEGGEGVRLRSPRSAGSATT</sequence>
<dbReference type="RefSeq" id="WP_201157099.1">
    <property type="nucleotide sequence ID" value="NZ_NHSD01000234.1"/>
</dbReference>
<dbReference type="AlphaFoldDB" id="A0A934TKQ4"/>
<accession>A0A934TKQ4</accession>
<dbReference type="EMBL" id="NHSD01000234">
    <property type="protein sequence ID" value="MBK5927339.1"/>
    <property type="molecule type" value="Genomic_DNA"/>
</dbReference>